<proteinExistence type="predicted"/>
<reference evidence="1" key="1">
    <citation type="submission" date="2021-06" db="EMBL/GenBank/DDBJ databases">
        <authorList>
            <person name="Ellington A.J."/>
            <person name="Bryan N.C."/>
            <person name="Christner B.C."/>
            <person name="Reisch C.R."/>
        </authorList>
    </citation>
    <scope>NUCLEOTIDE SEQUENCE</scope>
    <source>
        <strain evidence="1">L6-1</strain>
    </source>
</reference>
<evidence type="ECO:0000313" key="2">
    <source>
        <dbReference type="Proteomes" id="UP000681794"/>
    </source>
</evidence>
<dbReference type="Proteomes" id="UP000681794">
    <property type="component" value="Chromosome"/>
</dbReference>
<sequence length="740" mass="78941">MGGSELATRLRTLRLAAGMTLEALSERSGVSVRGISDIERGRSLHPQPRTIEALVSGLALDDAARRWLRAPLIASGPDGGRTDFRPARVTDFTGRGVELHRLVRLVDAASASGTAAPVRVVVVSGPPGIGKTALVTEALAHVAGEGRRVFVDLAGHGRPASTALEVLQRVLRQCEPGDPPGTLVAARARWAEIATDERVLVHLDNVSGEEQVRPVLVEGRATVVATSRRSLAGLDAERVVLDVLDAEDARVLLERVIPAEQRDDRSVAELLALCDGFPLALRVAANRIASRPATTAADLVVRLRSADRRLALLVAGDVSVAAAIAVSHDDLDPQTSAVFRTTAALDGVTFDAQVVAAALGDDPLETEERLEQLVDLGLVEQRGADRYRVHDLIRLFASDRLREDAVAEASVRARLDRWLLDQLLTAGSVFVVPGRAPFSRSGADQQAARDWIVAEVDHWWPAFQRAAADGRHETVLTLTSVLQWVANLWPDWGRWYELDLLAQDAASATGDDGAASEISGHLAWAAHIERADHRLAARHAADALAAAERSGAAHLVAWGHYHAAWAALELGEVERAEGHVRAAVAGFEADPDPVFLHQARGLLGLVLRAQGRHAESVVALRATVQGIVAGVDPVDERVRYAQALARAELATSLLAAGAADEALAVLDAGLGAVPLDTGTSLGLLLRTRAAALTELGRRHEALRDVERALEAMPARVRPARLDALQRELAMLRDDLTGPPG</sequence>
<evidence type="ECO:0000313" key="1">
    <source>
        <dbReference type="EMBL" id="QWS32575.1"/>
    </source>
</evidence>
<accession>A0ACD1E102</accession>
<organism evidence="1 2">
    <name type="scientific">Curtobacterium aetherium</name>
    <dbReference type="NCBI Taxonomy" id="2841594"/>
    <lineage>
        <taxon>Bacteria</taxon>
        <taxon>Bacillati</taxon>
        <taxon>Actinomycetota</taxon>
        <taxon>Actinomycetes</taxon>
        <taxon>Micrococcales</taxon>
        <taxon>Microbacteriaceae</taxon>
        <taxon>Curtobacterium</taxon>
    </lineage>
</organism>
<dbReference type="EMBL" id="CP076544">
    <property type="protein sequence ID" value="QWS32575.1"/>
    <property type="molecule type" value="Genomic_DNA"/>
</dbReference>
<gene>
    <name evidence="1" type="ORF">KM842_09755</name>
</gene>
<keyword evidence="2" id="KW-1185">Reference proteome</keyword>
<protein>
    <submittedName>
        <fullName evidence="1">Helix-turn-helix domain-containing protein</fullName>
    </submittedName>
</protein>
<name>A0ACD1E102_9MICO</name>